<keyword evidence="1" id="KW-0812">Transmembrane</keyword>
<gene>
    <name evidence="3" type="ordered locus">P9303_25211</name>
</gene>
<organism evidence="3 4">
    <name type="scientific">Prochlorococcus marinus (strain MIT 9303)</name>
    <dbReference type="NCBI Taxonomy" id="59922"/>
    <lineage>
        <taxon>Bacteria</taxon>
        <taxon>Bacillati</taxon>
        <taxon>Cyanobacteriota</taxon>
        <taxon>Cyanophyceae</taxon>
        <taxon>Synechococcales</taxon>
        <taxon>Prochlorococcaceae</taxon>
        <taxon>Prochlorococcus</taxon>
    </lineage>
</organism>
<feature type="domain" description="Mce/MlaD" evidence="2">
    <location>
        <begin position="41"/>
        <end position="113"/>
    </location>
</feature>
<evidence type="ECO:0000313" key="3">
    <source>
        <dbReference type="EMBL" id="ABM79252.1"/>
    </source>
</evidence>
<dbReference type="HOGENOM" id="CLU_946378_0_0_3"/>
<keyword evidence="1" id="KW-1133">Transmembrane helix</keyword>
<name>A2CCP2_PROM3</name>
<dbReference type="EMBL" id="CP000554">
    <property type="protein sequence ID" value="ABM79252.1"/>
    <property type="molecule type" value="Genomic_DNA"/>
</dbReference>
<proteinExistence type="predicted"/>
<dbReference type="STRING" id="59922.P9303_25211"/>
<sequence length="291" mass="31207">MSMRRSVRDAIVGFSIVGGVVAFAGTLLWLRGVRLGAKVWSIKVNFPDATGLAERSPVTYRGILVGTVVKIDVTSQAVRATLEINKGDLRLSTPVVAKVASSSLLGGDSQVSLVSLGKPLSANAPLPRSMDCSGSKVLCNGATIVGEPPVSISSVTETLERILQEAEKQKLVTYLVDSTKQIESTAEDVSKLMRQLKDEVARAEPMITNLNLATGHINNVVEAFDNPKTVNDLKQTVSYARSLTKKFDAVGGDVEKLTNDPQFMNSLRSVTIGLGEFFNELYPAQTSGNRP</sequence>
<accession>A2CCP2</accession>
<feature type="transmembrane region" description="Helical" evidence="1">
    <location>
        <begin position="12"/>
        <end position="30"/>
    </location>
</feature>
<dbReference type="Pfam" id="PF02470">
    <property type="entry name" value="MlaD"/>
    <property type="match status" value="1"/>
</dbReference>
<evidence type="ECO:0000313" key="4">
    <source>
        <dbReference type="Proteomes" id="UP000002274"/>
    </source>
</evidence>
<evidence type="ECO:0000259" key="2">
    <source>
        <dbReference type="Pfam" id="PF02470"/>
    </source>
</evidence>
<keyword evidence="1" id="KW-0472">Membrane</keyword>
<dbReference type="AlphaFoldDB" id="A2CCP2"/>
<dbReference type="PANTHER" id="PTHR34675">
    <property type="entry name" value="PROTEIN TRIGALACTOSYLDIACYLGLYCEROL 2, CHLOROPLASTIC"/>
    <property type="match status" value="1"/>
</dbReference>
<dbReference type="BioCyc" id="PMAR59922:G1G80-2212-MONOMER"/>
<dbReference type="KEGG" id="pmf:P9303_25211"/>
<reference evidence="3 4" key="1">
    <citation type="journal article" date="2007" name="PLoS Genet.">
        <title>Patterns and implications of gene gain and loss in the evolution of Prochlorococcus.</title>
        <authorList>
            <person name="Kettler G.C."/>
            <person name="Martiny A.C."/>
            <person name="Huang K."/>
            <person name="Zucker J."/>
            <person name="Coleman M.L."/>
            <person name="Rodrigue S."/>
            <person name="Chen F."/>
            <person name="Lapidus A."/>
            <person name="Ferriera S."/>
            <person name="Johnson J."/>
            <person name="Steglich C."/>
            <person name="Church G.M."/>
            <person name="Richardson P."/>
            <person name="Chisholm S.W."/>
        </authorList>
    </citation>
    <scope>NUCLEOTIDE SEQUENCE [LARGE SCALE GENOMIC DNA]</scope>
    <source>
        <strain evidence="3 4">MIT 9303</strain>
    </source>
</reference>
<dbReference type="Proteomes" id="UP000002274">
    <property type="component" value="Chromosome"/>
</dbReference>
<dbReference type="RefSeq" id="WP_011827098.1">
    <property type="nucleotide sequence ID" value="NC_008820.1"/>
</dbReference>
<dbReference type="InterPro" id="IPR003399">
    <property type="entry name" value="Mce/MlaD"/>
</dbReference>
<dbReference type="InterPro" id="IPR039342">
    <property type="entry name" value="TGD2-like"/>
</dbReference>
<dbReference type="PANTHER" id="PTHR34675:SF1">
    <property type="entry name" value="PROTEIN TRIGALACTOSYLDIACYLGLYCEROL 2, CHLOROPLASTIC"/>
    <property type="match status" value="1"/>
</dbReference>
<protein>
    <submittedName>
        <fullName evidence="3">Possible ABC transporter</fullName>
    </submittedName>
</protein>
<evidence type="ECO:0000256" key="1">
    <source>
        <dbReference type="SAM" id="Phobius"/>
    </source>
</evidence>